<dbReference type="InterPro" id="IPR050639">
    <property type="entry name" value="SSR_resolvase"/>
</dbReference>
<dbReference type="InterPro" id="IPR038109">
    <property type="entry name" value="DNA_bind_recomb_sf"/>
</dbReference>
<dbReference type="PANTHER" id="PTHR30461:SF23">
    <property type="entry name" value="DNA RECOMBINASE-RELATED"/>
    <property type="match status" value="1"/>
</dbReference>
<evidence type="ECO:0000313" key="2">
    <source>
        <dbReference type="EMBL" id="DAE24170.1"/>
    </source>
</evidence>
<dbReference type="EMBL" id="BK015770">
    <property type="protein sequence ID" value="DAE24170.1"/>
    <property type="molecule type" value="Genomic_DNA"/>
</dbReference>
<dbReference type="CDD" id="cd00338">
    <property type="entry name" value="Ser_Recombinase"/>
    <property type="match status" value="1"/>
</dbReference>
<dbReference type="PANTHER" id="PTHR30461">
    <property type="entry name" value="DNA-INVERTASE FROM LAMBDOID PROPHAGE"/>
    <property type="match status" value="1"/>
</dbReference>
<dbReference type="InterPro" id="IPR025827">
    <property type="entry name" value="Zn_ribbon_recom_dom"/>
</dbReference>
<protein>
    <submittedName>
        <fullName evidence="2">Integrase</fullName>
    </submittedName>
</protein>
<dbReference type="InterPro" id="IPR036162">
    <property type="entry name" value="Resolvase-like_N_sf"/>
</dbReference>
<dbReference type="Gene3D" id="3.90.1750.20">
    <property type="entry name" value="Putative Large Serine Recombinase, Chain B, Domain 2"/>
    <property type="match status" value="1"/>
</dbReference>
<sequence length="553" mass="62613">MPKKPIKHPAKPKRGVKLDIEEPGVLYGRYSSHNQKDISVEQQFEKGYELAAEYGIRIVSTYADRAVSGRTDKRADFQRMMRDATQGKFRYVIAWKSNRMGRNMLEALINETRLQELGVRVLYVEEDFDDTAAGRFAARSMMNVNQFYSENMAEDIKRGLYDNASNCMVANGHLPYGYKADETLHYTIDEQKAAVIREIFTRVSCGEAFTDIMGSLNSRGITTSYGRPWGRTSFQKILSNERYRGIYIYGDVRIEGGIPRIVSDELYFKVQEVLTTKKNPQGRHRTNGDYLLTGKLFCGHCKSPMTGISGTGRAGKLHYYYVCQKKRTEKSCHKKNVRRDVIELMVAKAIRENALKPDIIEMIAEQTVAYNNRKEAEGHVGILENQLAEVNRSIKNVMSAIEQGIITETTKSRLMELEAERAAVEGKICAARADIITISKEDIISGLEMFCDGDVHDKRYQARLFDTFLVAVYLYDDNRMKIVFSFSGAKNTIEIPLDDAIDDVADEGEDVRLSSTLVHQSRARRTIAGLPGSTAVLYMIGGLFVLECSLEER</sequence>
<dbReference type="Pfam" id="PF00239">
    <property type="entry name" value="Resolvase"/>
    <property type="match status" value="1"/>
</dbReference>
<accession>A0A8S5QZ35</accession>
<evidence type="ECO:0000259" key="1">
    <source>
        <dbReference type="PROSITE" id="PS51737"/>
    </source>
</evidence>
<dbReference type="GO" id="GO:0003677">
    <property type="term" value="F:DNA binding"/>
    <property type="evidence" value="ECO:0007669"/>
    <property type="project" value="InterPro"/>
</dbReference>
<dbReference type="Pfam" id="PF07508">
    <property type="entry name" value="Recombinase"/>
    <property type="match status" value="1"/>
</dbReference>
<dbReference type="Gene3D" id="3.40.50.1390">
    <property type="entry name" value="Resolvase, N-terminal catalytic domain"/>
    <property type="match status" value="1"/>
</dbReference>
<dbReference type="Pfam" id="PF13408">
    <property type="entry name" value="Zn_ribbon_recom"/>
    <property type="match status" value="1"/>
</dbReference>
<dbReference type="SUPFAM" id="SSF53041">
    <property type="entry name" value="Resolvase-like"/>
    <property type="match status" value="1"/>
</dbReference>
<dbReference type="GO" id="GO:0000150">
    <property type="term" value="F:DNA strand exchange activity"/>
    <property type="evidence" value="ECO:0007669"/>
    <property type="project" value="InterPro"/>
</dbReference>
<feature type="domain" description="Recombinase" evidence="1">
    <location>
        <begin position="175"/>
        <end position="280"/>
    </location>
</feature>
<proteinExistence type="predicted"/>
<reference evidence="2" key="1">
    <citation type="journal article" date="2021" name="Proc. Natl. Acad. Sci. U.S.A.">
        <title>A Catalog of Tens of Thousands of Viruses from Human Metagenomes Reveals Hidden Associations with Chronic Diseases.</title>
        <authorList>
            <person name="Tisza M.J."/>
            <person name="Buck C.B."/>
        </authorList>
    </citation>
    <scope>NUCLEOTIDE SEQUENCE</scope>
    <source>
        <strain evidence="2">CtNZz8</strain>
    </source>
</reference>
<dbReference type="InterPro" id="IPR011109">
    <property type="entry name" value="DNA_bind_recombinase_dom"/>
</dbReference>
<dbReference type="PROSITE" id="PS51737">
    <property type="entry name" value="RECOMBINASE_DNA_BIND"/>
    <property type="match status" value="1"/>
</dbReference>
<dbReference type="InterPro" id="IPR006119">
    <property type="entry name" value="Resolv_N"/>
</dbReference>
<organism evidence="2">
    <name type="scientific">Caudovirales sp. ctNZz8</name>
    <dbReference type="NCBI Taxonomy" id="2826772"/>
    <lineage>
        <taxon>Viruses</taxon>
        <taxon>Duplodnaviria</taxon>
        <taxon>Heunggongvirae</taxon>
        <taxon>Uroviricota</taxon>
        <taxon>Caudoviricetes</taxon>
    </lineage>
</organism>
<name>A0A8S5QZ35_9CAUD</name>
<dbReference type="SMART" id="SM00857">
    <property type="entry name" value="Resolvase"/>
    <property type="match status" value="1"/>
</dbReference>